<accession>A0A285P2N8</accession>
<reference evidence="3" key="1">
    <citation type="submission" date="2017-09" db="EMBL/GenBank/DDBJ databases">
        <authorList>
            <person name="Varghese N."/>
            <person name="Submissions S."/>
        </authorList>
    </citation>
    <scope>NUCLEOTIDE SEQUENCE [LARGE SCALE GENOMIC DNA]</scope>
    <source>
        <strain evidence="3">CGMCC 1.8913</strain>
    </source>
</reference>
<dbReference type="Proteomes" id="UP000219356">
    <property type="component" value="Unassembled WGS sequence"/>
</dbReference>
<feature type="transmembrane region" description="Helical" evidence="1">
    <location>
        <begin position="6"/>
        <end position="23"/>
    </location>
</feature>
<keyword evidence="1" id="KW-1133">Transmembrane helix</keyword>
<protein>
    <submittedName>
        <fullName evidence="2">Uncharacterized protein</fullName>
    </submittedName>
</protein>
<name>A0A285P2N8_9BACI</name>
<dbReference type="EMBL" id="OBEK01000004">
    <property type="protein sequence ID" value="SNZ15992.1"/>
    <property type="molecule type" value="Genomic_DNA"/>
</dbReference>
<evidence type="ECO:0000256" key="1">
    <source>
        <dbReference type="SAM" id="Phobius"/>
    </source>
</evidence>
<evidence type="ECO:0000313" key="3">
    <source>
        <dbReference type="Proteomes" id="UP000219356"/>
    </source>
</evidence>
<keyword evidence="1" id="KW-0472">Membrane</keyword>
<organism evidence="2 3">
    <name type="scientific">Terribacillus aidingensis</name>
    <dbReference type="NCBI Taxonomy" id="586416"/>
    <lineage>
        <taxon>Bacteria</taxon>
        <taxon>Bacillati</taxon>
        <taxon>Bacillota</taxon>
        <taxon>Bacilli</taxon>
        <taxon>Bacillales</taxon>
        <taxon>Bacillaceae</taxon>
        <taxon>Terribacillus</taxon>
    </lineage>
</organism>
<keyword evidence="1" id="KW-0812">Transmembrane</keyword>
<keyword evidence="3" id="KW-1185">Reference proteome</keyword>
<gene>
    <name evidence="2" type="ORF">SAMN05421503_2825</name>
</gene>
<sequence length="54" mass="6424">MSLEYWLSLICAFFFVLQLFALIEQRDKLKKHQKFGGYVSLFLLLSLILLQIFP</sequence>
<evidence type="ECO:0000313" key="2">
    <source>
        <dbReference type="EMBL" id="SNZ15992.1"/>
    </source>
</evidence>
<proteinExistence type="predicted"/>
<feature type="transmembrane region" description="Helical" evidence="1">
    <location>
        <begin position="35"/>
        <end position="53"/>
    </location>
</feature>
<dbReference type="AlphaFoldDB" id="A0A285P2N8"/>